<comment type="caution">
    <text evidence="6">The sequence shown here is derived from an EMBL/GenBank/DDBJ whole genome shotgun (WGS) entry which is preliminary data.</text>
</comment>
<dbReference type="GO" id="GO:0016020">
    <property type="term" value="C:membrane"/>
    <property type="evidence" value="ECO:0007669"/>
    <property type="project" value="UniProtKB-SubCell"/>
</dbReference>
<dbReference type="Gene3D" id="1.20.58.340">
    <property type="entry name" value="Magnesium transport protein CorA, transmembrane region"/>
    <property type="match status" value="1"/>
</dbReference>
<dbReference type="SUPFAM" id="SSF144083">
    <property type="entry name" value="Magnesium transport protein CorA, transmembrane region"/>
    <property type="match status" value="1"/>
</dbReference>
<name>A0A844EMP8_9LACO</name>
<evidence type="ECO:0000256" key="4">
    <source>
        <dbReference type="ARBA" id="ARBA00023136"/>
    </source>
</evidence>
<feature type="transmembrane region" description="Helical" evidence="5">
    <location>
        <begin position="20"/>
        <end position="38"/>
    </location>
</feature>
<evidence type="ECO:0000256" key="2">
    <source>
        <dbReference type="ARBA" id="ARBA00022692"/>
    </source>
</evidence>
<dbReference type="AlphaFoldDB" id="A0A844EMP8"/>
<proteinExistence type="predicted"/>
<accession>A0A844EMP8</accession>
<keyword evidence="4 5" id="KW-0472">Membrane</keyword>
<organism evidence="6 7">
    <name type="scientific">Lentilactobacillus parabuchneri</name>
    <dbReference type="NCBI Taxonomy" id="152331"/>
    <lineage>
        <taxon>Bacteria</taxon>
        <taxon>Bacillati</taxon>
        <taxon>Bacillota</taxon>
        <taxon>Bacilli</taxon>
        <taxon>Lactobacillales</taxon>
        <taxon>Lactobacillaceae</taxon>
        <taxon>Lentilactobacillus</taxon>
    </lineage>
</organism>
<dbReference type="Proteomes" id="UP000491237">
    <property type="component" value="Unassembled WGS sequence"/>
</dbReference>
<evidence type="ECO:0000313" key="6">
    <source>
        <dbReference type="EMBL" id="MSE21173.1"/>
    </source>
</evidence>
<feature type="non-terminal residue" evidence="6">
    <location>
        <position position="1"/>
    </location>
</feature>
<keyword evidence="2 5" id="KW-0812">Transmembrane</keyword>
<sequence>ITGFYGMNVKLPLATMQGAWMITVGISAVLIIAMLVMLKMRRRM</sequence>
<protein>
    <submittedName>
        <fullName evidence="6">Magnesium transporter CorA family protein</fullName>
    </submittedName>
</protein>
<evidence type="ECO:0000256" key="3">
    <source>
        <dbReference type="ARBA" id="ARBA00022989"/>
    </source>
</evidence>
<evidence type="ECO:0000313" key="7">
    <source>
        <dbReference type="Proteomes" id="UP000491237"/>
    </source>
</evidence>
<evidence type="ECO:0000256" key="1">
    <source>
        <dbReference type="ARBA" id="ARBA00004141"/>
    </source>
</evidence>
<dbReference type="GO" id="GO:0046873">
    <property type="term" value="F:metal ion transmembrane transporter activity"/>
    <property type="evidence" value="ECO:0007669"/>
    <property type="project" value="InterPro"/>
</dbReference>
<evidence type="ECO:0000256" key="5">
    <source>
        <dbReference type="SAM" id="Phobius"/>
    </source>
</evidence>
<keyword evidence="3 5" id="KW-1133">Transmembrane helix</keyword>
<dbReference type="InterPro" id="IPR045863">
    <property type="entry name" value="CorA_TM1_TM2"/>
</dbReference>
<dbReference type="Pfam" id="PF01544">
    <property type="entry name" value="CorA"/>
    <property type="match status" value="1"/>
</dbReference>
<dbReference type="InterPro" id="IPR002523">
    <property type="entry name" value="MgTranspt_CorA/ZnTranspt_ZntB"/>
</dbReference>
<gene>
    <name evidence="6" type="ORF">GKC44_07940</name>
</gene>
<dbReference type="EMBL" id="WKKY01000296">
    <property type="protein sequence ID" value="MSE21173.1"/>
    <property type="molecule type" value="Genomic_DNA"/>
</dbReference>
<comment type="subcellular location">
    <subcellularLocation>
        <location evidence="1">Membrane</location>
        <topology evidence="1">Multi-pass membrane protein</topology>
    </subcellularLocation>
</comment>
<reference evidence="6 7" key="1">
    <citation type="submission" date="2019-11" db="EMBL/GenBank/DDBJ databases">
        <title>Draft Genome Sequence of Plant Growth-Promoting Rhizosphere-Associated Bacteria.</title>
        <authorList>
            <person name="Vasilyev I.Y."/>
            <person name="Radchenko V."/>
            <person name="Ilnitskaya E.V."/>
        </authorList>
    </citation>
    <scope>NUCLEOTIDE SEQUENCE [LARGE SCALE GENOMIC DNA]</scope>
    <source>
        <strain evidence="6 7">VRA_07sq_f</strain>
    </source>
</reference>